<accession>A0A6G1EU76</accession>
<keyword evidence="2" id="KW-0539">Nucleus</keyword>
<dbReference type="InterPro" id="IPR023393">
    <property type="entry name" value="START-like_dom_sf"/>
</dbReference>
<dbReference type="Pfam" id="PF10604">
    <property type="entry name" value="Polyketide_cyc2"/>
    <property type="match status" value="1"/>
</dbReference>
<evidence type="ECO:0000313" key="5">
    <source>
        <dbReference type="Proteomes" id="UP000479710"/>
    </source>
</evidence>
<comment type="subcellular location">
    <subcellularLocation>
        <location evidence="1">Nucleus</location>
    </subcellularLocation>
</comment>
<dbReference type="GO" id="GO:0005634">
    <property type="term" value="C:nucleus"/>
    <property type="evidence" value="ECO:0007669"/>
    <property type="project" value="UniProtKB-SubCell"/>
</dbReference>
<dbReference type="AlphaFoldDB" id="A0A6G1EU76"/>
<evidence type="ECO:0000313" key="4">
    <source>
        <dbReference type="EMBL" id="KAF0928184.1"/>
    </source>
</evidence>
<name>A0A6G1EU76_9ORYZ</name>
<dbReference type="EMBL" id="SPHZ02000003">
    <property type="protein sequence ID" value="KAF0928184.1"/>
    <property type="molecule type" value="Genomic_DNA"/>
</dbReference>
<dbReference type="Gene3D" id="3.30.530.20">
    <property type="match status" value="1"/>
</dbReference>
<feature type="region of interest" description="Disordered" evidence="3">
    <location>
        <begin position="1"/>
        <end position="26"/>
    </location>
</feature>
<protein>
    <recommendedName>
        <fullName evidence="6">Bet v I/Major latex protein domain-containing protein</fullName>
    </recommendedName>
</protein>
<proteinExistence type="predicted"/>
<reference evidence="4 5" key="1">
    <citation type="submission" date="2019-11" db="EMBL/GenBank/DDBJ databases">
        <title>Whole genome sequence of Oryza granulata.</title>
        <authorList>
            <person name="Li W."/>
        </authorList>
    </citation>
    <scope>NUCLEOTIDE SEQUENCE [LARGE SCALE GENOMIC DNA]</scope>
    <source>
        <strain evidence="5">cv. Menghai</strain>
        <tissue evidence="4">Leaf</tissue>
    </source>
</reference>
<dbReference type="InterPro" id="IPR053249">
    <property type="entry name" value="LFS"/>
</dbReference>
<sequence length="203" mass="21760">MADQPQQQPPEPEPEPELAVQQQQWEGSVEARLPSTPAAAAWPHVASFCTLHRYLPGINVCERVAGEDGVPGCVRYVASRPPAEADQLRGEEAAPAGEAETWAREELLERDDARRRLVYGVVGSNMGFGRYVSTMTIVGNEEEEHANAPAAAAGCRLLWAFECEPVQGWTRDGLVGYIDAAAKGMAERIEVATAGGDAAADCS</sequence>
<dbReference type="OrthoDB" id="1929286at2759"/>
<comment type="caution">
    <text evidence="4">The sequence shown here is derived from an EMBL/GenBank/DDBJ whole genome shotgun (WGS) entry which is preliminary data.</text>
</comment>
<dbReference type="CDD" id="cd07821">
    <property type="entry name" value="PYR_PYL_RCAR_like"/>
    <property type="match status" value="1"/>
</dbReference>
<dbReference type="SUPFAM" id="SSF55961">
    <property type="entry name" value="Bet v1-like"/>
    <property type="match status" value="1"/>
</dbReference>
<dbReference type="Proteomes" id="UP000479710">
    <property type="component" value="Unassembled WGS sequence"/>
</dbReference>
<keyword evidence="5" id="KW-1185">Reference proteome</keyword>
<dbReference type="PANTHER" id="PTHR33789:SF11">
    <property type="entry name" value="OS05G0202300 PROTEIN"/>
    <property type="match status" value="1"/>
</dbReference>
<evidence type="ECO:0000256" key="1">
    <source>
        <dbReference type="ARBA" id="ARBA00004123"/>
    </source>
</evidence>
<dbReference type="InterPro" id="IPR019587">
    <property type="entry name" value="Polyketide_cyclase/dehydratase"/>
</dbReference>
<evidence type="ECO:0000256" key="3">
    <source>
        <dbReference type="SAM" id="MobiDB-lite"/>
    </source>
</evidence>
<dbReference type="PANTHER" id="PTHR33789">
    <property type="entry name" value="LACHRYMATORY-FACTOR SYNTHASE"/>
    <property type="match status" value="1"/>
</dbReference>
<evidence type="ECO:0008006" key="6">
    <source>
        <dbReference type="Google" id="ProtNLM"/>
    </source>
</evidence>
<organism evidence="4 5">
    <name type="scientific">Oryza meyeriana var. granulata</name>
    <dbReference type="NCBI Taxonomy" id="110450"/>
    <lineage>
        <taxon>Eukaryota</taxon>
        <taxon>Viridiplantae</taxon>
        <taxon>Streptophyta</taxon>
        <taxon>Embryophyta</taxon>
        <taxon>Tracheophyta</taxon>
        <taxon>Spermatophyta</taxon>
        <taxon>Magnoliopsida</taxon>
        <taxon>Liliopsida</taxon>
        <taxon>Poales</taxon>
        <taxon>Poaceae</taxon>
        <taxon>BOP clade</taxon>
        <taxon>Oryzoideae</taxon>
        <taxon>Oryzeae</taxon>
        <taxon>Oryzinae</taxon>
        <taxon>Oryza</taxon>
        <taxon>Oryza meyeriana</taxon>
    </lineage>
</organism>
<evidence type="ECO:0000256" key="2">
    <source>
        <dbReference type="ARBA" id="ARBA00023242"/>
    </source>
</evidence>
<gene>
    <name evidence="4" type="ORF">E2562_038099</name>
</gene>